<keyword evidence="3 7" id="KW-0812">Transmembrane</keyword>
<dbReference type="PANTHER" id="PTHR10809:SF6">
    <property type="entry name" value="AT11025P-RELATED"/>
    <property type="match status" value="1"/>
</dbReference>
<dbReference type="EMBL" id="BPLQ01003595">
    <property type="protein sequence ID" value="GIY01635.1"/>
    <property type="molecule type" value="Genomic_DNA"/>
</dbReference>
<dbReference type="Gene3D" id="2.60.40.10">
    <property type="entry name" value="Immunoglobulins"/>
    <property type="match status" value="1"/>
</dbReference>
<dbReference type="Proteomes" id="UP001054837">
    <property type="component" value="Unassembled WGS sequence"/>
</dbReference>
<evidence type="ECO:0000256" key="7">
    <source>
        <dbReference type="SAM" id="Phobius"/>
    </source>
</evidence>
<dbReference type="InterPro" id="IPR008962">
    <property type="entry name" value="PapD-like_sf"/>
</dbReference>
<comment type="caution">
    <text evidence="9">The sequence shown here is derived from an EMBL/GenBank/DDBJ whole genome shotgun (WGS) entry which is preliminary data.</text>
</comment>
<dbReference type="AlphaFoldDB" id="A0AAV4PWX2"/>
<keyword evidence="6" id="KW-0175">Coiled coil</keyword>
<sequence length="277" mass="31314">MSILELDTAEPAKLTYGKMAQEPSGKMNQIEQALVLDPPNELHFKGPFTEVTTSYLKLTNPTDRNIIFKVKTTAPKTYCVRPNGGFIPPKKTKSISLMLQPFDPENDDRSRDKFMVQSMFTSSDAYFDSLWHDPHEGLMNSKLKCVFDIPSADASAPAPYATEVKAEVVEQPKIKPKVVQVQESKPSETDAESKKLHDEYKKLKNELNDVRAENSSLKEEGLRLRRTYDTRTKGTSAKLESELQHSSSVKKQLFSNYLVLISVFIFLLGLYIGKFVL</sequence>
<evidence type="ECO:0000313" key="10">
    <source>
        <dbReference type="Proteomes" id="UP001054837"/>
    </source>
</evidence>
<dbReference type="PANTHER" id="PTHR10809">
    <property type="entry name" value="VESICLE-ASSOCIATED MEMBRANE PROTEIN-ASSOCIATED PROTEIN"/>
    <property type="match status" value="1"/>
</dbReference>
<keyword evidence="10" id="KW-1185">Reference proteome</keyword>
<evidence type="ECO:0000256" key="3">
    <source>
        <dbReference type="ARBA" id="ARBA00022692"/>
    </source>
</evidence>
<keyword evidence="4 7" id="KW-1133">Transmembrane helix</keyword>
<proteinExistence type="inferred from homology"/>
<dbReference type="InterPro" id="IPR013783">
    <property type="entry name" value="Ig-like_fold"/>
</dbReference>
<dbReference type="GO" id="GO:0005886">
    <property type="term" value="C:plasma membrane"/>
    <property type="evidence" value="ECO:0007669"/>
    <property type="project" value="TreeGrafter"/>
</dbReference>
<accession>A0AAV4PWX2</accession>
<dbReference type="GO" id="GO:0090158">
    <property type="term" value="P:endoplasmic reticulum membrane organization"/>
    <property type="evidence" value="ECO:0007669"/>
    <property type="project" value="TreeGrafter"/>
</dbReference>
<feature type="transmembrane region" description="Helical" evidence="7">
    <location>
        <begin position="254"/>
        <end position="273"/>
    </location>
</feature>
<gene>
    <name evidence="9" type="primary">VAPA</name>
    <name evidence="9" type="ORF">CDAR_276351</name>
</gene>
<dbReference type="PROSITE" id="PS50202">
    <property type="entry name" value="MSP"/>
    <property type="match status" value="1"/>
</dbReference>
<organism evidence="9 10">
    <name type="scientific">Caerostris darwini</name>
    <dbReference type="NCBI Taxonomy" id="1538125"/>
    <lineage>
        <taxon>Eukaryota</taxon>
        <taxon>Metazoa</taxon>
        <taxon>Ecdysozoa</taxon>
        <taxon>Arthropoda</taxon>
        <taxon>Chelicerata</taxon>
        <taxon>Arachnida</taxon>
        <taxon>Araneae</taxon>
        <taxon>Araneomorphae</taxon>
        <taxon>Entelegynae</taxon>
        <taxon>Araneoidea</taxon>
        <taxon>Araneidae</taxon>
        <taxon>Caerostris</taxon>
    </lineage>
</organism>
<reference evidence="9 10" key="1">
    <citation type="submission" date="2021-06" db="EMBL/GenBank/DDBJ databases">
        <title>Caerostris darwini draft genome.</title>
        <authorList>
            <person name="Kono N."/>
            <person name="Arakawa K."/>
        </authorList>
    </citation>
    <scope>NUCLEOTIDE SEQUENCE [LARGE SCALE GENOMIC DNA]</scope>
</reference>
<dbReference type="GO" id="GO:0033149">
    <property type="term" value="F:FFAT motif binding"/>
    <property type="evidence" value="ECO:0007669"/>
    <property type="project" value="TreeGrafter"/>
</dbReference>
<keyword evidence="5 7" id="KW-0472">Membrane</keyword>
<feature type="domain" description="MSP" evidence="8">
    <location>
        <begin position="33"/>
        <end position="148"/>
    </location>
</feature>
<dbReference type="GO" id="GO:0005789">
    <property type="term" value="C:endoplasmic reticulum membrane"/>
    <property type="evidence" value="ECO:0007669"/>
    <property type="project" value="InterPro"/>
</dbReference>
<evidence type="ECO:0000256" key="6">
    <source>
        <dbReference type="SAM" id="Coils"/>
    </source>
</evidence>
<comment type="subcellular location">
    <subcellularLocation>
        <location evidence="1">Membrane</location>
        <topology evidence="1">Single-pass type IV membrane protein</topology>
    </subcellularLocation>
</comment>
<evidence type="ECO:0000256" key="5">
    <source>
        <dbReference type="ARBA" id="ARBA00023136"/>
    </source>
</evidence>
<evidence type="ECO:0000256" key="1">
    <source>
        <dbReference type="ARBA" id="ARBA00004211"/>
    </source>
</evidence>
<feature type="coiled-coil region" evidence="6">
    <location>
        <begin position="193"/>
        <end position="220"/>
    </location>
</feature>
<evidence type="ECO:0000259" key="8">
    <source>
        <dbReference type="PROSITE" id="PS50202"/>
    </source>
</evidence>
<dbReference type="GO" id="GO:0061817">
    <property type="term" value="P:endoplasmic reticulum-plasma membrane tethering"/>
    <property type="evidence" value="ECO:0007669"/>
    <property type="project" value="TreeGrafter"/>
</dbReference>
<dbReference type="Pfam" id="PF00635">
    <property type="entry name" value="Motile_Sperm"/>
    <property type="match status" value="1"/>
</dbReference>
<dbReference type="InterPro" id="IPR016763">
    <property type="entry name" value="VAP"/>
</dbReference>
<comment type="similarity">
    <text evidence="2">Belongs to the VAMP-associated protein (VAP) (TC 9.B.17) family.</text>
</comment>
<dbReference type="InterPro" id="IPR000535">
    <property type="entry name" value="MSP_dom"/>
</dbReference>
<evidence type="ECO:0000256" key="4">
    <source>
        <dbReference type="ARBA" id="ARBA00022989"/>
    </source>
</evidence>
<name>A0AAV4PWX2_9ARAC</name>
<dbReference type="SUPFAM" id="SSF49354">
    <property type="entry name" value="PapD-like"/>
    <property type="match status" value="1"/>
</dbReference>
<dbReference type="PIRSF" id="PIRSF019693">
    <property type="entry name" value="VAMP-associated"/>
    <property type="match status" value="1"/>
</dbReference>
<evidence type="ECO:0000313" key="9">
    <source>
        <dbReference type="EMBL" id="GIY01635.1"/>
    </source>
</evidence>
<protein>
    <submittedName>
        <fullName evidence="9">Vesicle-associated membrane protein-associated protein A</fullName>
    </submittedName>
</protein>
<evidence type="ECO:0000256" key="2">
    <source>
        <dbReference type="ARBA" id="ARBA00008932"/>
    </source>
</evidence>